<dbReference type="OrthoDB" id="3270417at2759"/>
<feature type="transmembrane region" description="Helical" evidence="1">
    <location>
        <begin position="235"/>
        <end position="257"/>
    </location>
</feature>
<feature type="transmembrane region" description="Helical" evidence="1">
    <location>
        <begin position="49"/>
        <end position="70"/>
    </location>
</feature>
<evidence type="ECO:0000313" key="4">
    <source>
        <dbReference type="Proteomes" id="UP000015241"/>
    </source>
</evidence>
<feature type="transmembrane region" description="Helical" evidence="1">
    <location>
        <begin position="16"/>
        <end position="37"/>
    </location>
</feature>
<accession>S8DTY2</accession>
<dbReference type="PANTHER" id="PTHR40465">
    <property type="entry name" value="CHROMOSOME 1, WHOLE GENOME SHOTGUN SEQUENCE"/>
    <property type="match status" value="1"/>
</dbReference>
<keyword evidence="1" id="KW-0472">Membrane</keyword>
<feature type="transmembrane region" description="Helical" evidence="1">
    <location>
        <begin position="90"/>
        <end position="109"/>
    </location>
</feature>
<keyword evidence="1" id="KW-1133">Transmembrane helix</keyword>
<feature type="transmembrane region" description="Helical" evidence="1">
    <location>
        <begin position="121"/>
        <end position="145"/>
    </location>
</feature>
<name>S8DTY2_FOMSC</name>
<dbReference type="EMBL" id="KE504185">
    <property type="protein sequence ID" value="EPS96671.1"/>
    <property type="molecule type" value="Genomic_DNA"/>
</dbReference>
<reference evidence="3 4" key="1">
    <citation type="journal article" date="2012" name="Science">
        <title>The Paleozoic origin of enzymatic lignin decomposition reconstructed from 31 fungal genomes.</title>
        <authorList>
            <person name="Floudas D."/>
            <person name="Binder M."/>
            <person name="Riley R."/>
            <person name="Barry K."/>
            <person name="Blanchette R.A."/>
            <person name="Henrissat B."/>
            <person name="Martinez A.T."/>
            <person name="Otillar R."/>
            <person name="Spatafora J.W."/>
            <person name="Yadav J.S."/>
            <person name="Aerts A."/>
            <person name="Benoit I."/>
            <person name="Boyd A."/>
            <person name="Carlson A."/>
            <person name="Copeland A."/>
            <person name="Coutinho P.M."/>
            <person name="de Vries R.P."/>
            <person name="Ferreira P."/>
            <person name="Findley K."/>
            <person name="Foster B."/>
            <person name="Gaskell J."/>
            <person name="Glotzer D."/>
            <person name="Gorecki P."/>
            <person name="Heitman J."/>
            <person name="Hesse C."/>
            <person name="Hori C."/>
            <person name="Igarashi K."/>
            <person name="Jurgens J.A."/>
            <person name="Kallen N."/>
            <person name="Kersten P."/>
            <person name="Kohler A."/>
            <person name="Kuees U."/>
            <person name="Kumar T.K.A."/>
            <person name="Kuo A."/>
            <person name="LaButti K."/>
            <person name="Larrondo L.F."/>
            <person name="Lindquist E."/>
            <person name="Ling A."/>
            <person name="Lombard V."/>
            <person name="Lucas S."/>
            <person name="Lundell T."/>
            <person name="Martin R."/>
            <person name="McLaughlin D.J."/>
            <person name="Morgenstern I."/>
            <person name="Morin E."/>
            <person name="Murat C."/>
            <person name="Nagy L.G."/>
            <person name="Nolan M."/>
            <person name="Ohm R.A."/>
            <person name="Patyshakuliyeva A."/>
            <person name="Rokas A."/>
            <person name="Ruiz-Duenas F.J."/>
            <person name="Sabat G."/>
            <person name="Salamov A."/>
            <person name="Samejima M."/>
            <person name="Schmutz J."/>
            <person name="Slot J.C."/>
            <person name="St John F."/>
            <person name="Stenlid J."/>
            <person name="Sun H."/>
            <person name="Sun S."/>
            <person name="Syed K."/>
            <person name="Tsang A."/>
            <person name="Wiebenga A."/>
            <person name="Young D."/>
            <person name="Pisabarro A."/>
            <person name="Eastwood D.C."/>
            <person name="Martin F."/>
            <person name="Cullen D."/>
            <person name="Grigoriev I.V."/>
            <person name="Hibbett D.S."/>
        </authorList>
    </citation>
    <scope>NUCLEOTIDE SEQUENCE</scope>
    <source>
        <strain evidence="4">FP-58527</strain>
    </source>
</reference>
<feature type="transmembrane region" description="Helical" evidence="1">
    <location>
        <begin position="199"/>
        <end position="223"/>
    </location>
</feature>
<sequence>MASALPNLNDTLGCTFIGILFEILFYGFSCAQTQYYFHEYPKDKAYLKIFVAFLWLVDTARTALDIQYMWVFIVAGHANPAALLWVPKSFLAEFFLASLTMVVVQLYFIRSIWLFLPGIWYRWPLTITVTLLAILSFAGGTATVWKFTLDPGYAASIAAAIVTASIQTVAGFVTDVYITVCLTWILYGEADAFSSTDTLITKLVMYAIHRGVFTALLQLLHFATYIGTIQDGPNMLIWSLFHFPGSKIYVNSLLAILNVRHWLRESHWVEEVRLDSIGRLASIRCAAAERRPVGLSADGWHASLLGVPLRHSQVHGTCAPEAIEKRYRRKPGTLELHLLV</sequence>
<dbReference type="InParanoid" id="S8DTY2"/>
<feature type="domain" description="DUF6534" evidence="2">
    <location>
        <begin position="172"/>
        <end position="261"/>
    </location>
</feature>
<organism evidence="3 4">
    <name type="scientific">Fomitopsis schrenkii</name>
    <name type="common">Brown rot fungus</name>
    <dbReference type="NCBI Taxonomy" id="2126942"/>
    <lineage>
        <taxon>Eukaryota</taxon>
        <taxon>Fungi</taxon>
        <taxon>Dikarya</taxon>
        <taxon>Basidiomycota</taxon>
        <taxon>Agaricomycotina</taxon>
        <taxon>Agaricomycetes</taxon>
        <taxon>Polyporales</taxon>
        <taxon>Fomitopsis</taxon>
    </lineage>
</organism>
<gene>
    <name evidence="3" type="ORF">FOMPIDRAFT_1053038</name>
</gene>
<proteinExistence type="predicted"/>
<dbReference type="HOGENOM" id="CLU_046025_5_1_1"/>
<evidence type="ECO:0000313" key="3">
    <source>
        <dbReference type="EMBL" id="EPS96671.1"/>
    </source>
</evidence>
<protein>
    <recommendedName>
        <fullName evidence="2">DUF6534 domain-containing protein</fullName>
    </recommendedName>
</protein>
<evidence type="ECO:0000259" key="2">
    <source>
        <dbReference type="Pfam" id="PF20152"/>
    </source>
</evidence>
<feature type="transmembrane region" description="Helical" evidence="1">
    <location>
        <begin position="157"/>
        <end position="187"/>
    </location>
</feature>
<dbReference type="InterPro" id="IPR045339">
    <property type="entry name" value="DUF6534"/>
</dbReference>
<dbReference type="STRING" id="743788.S8DTY2"/>
<keyword evidence="1" id="KW-0812">Transmembrane</keyword>
<dbReference type="PANTHER" id="PTHR40465:SF1">
    <property type="entry name" value="DUF6534 DOMAIN-CONTAINING PROTEIN"/>
    <property type="match status" value="1"/>
</dbReference>
<dbReference type="AlphaFoldDB" id="S8DTY2"/>
<dbReference type="Proteomes" id="UP000015241">
    <property type="component" value="Unassembled WGS sequence"/>
</dbReference>
<dbReference type="Pfam" id="PF20152">
    <property type="entry name" value="DUF6534"/>
    <property type="match status" value="1"/>
</dbReference>
<evidence type="ECO:0000256" key="1">
    <source>
        <dbReference type="SAM" id="Phobius"/>
    </source>
</evidence>
<dbReference type="eggNOG" id="ENOG502SKAZ">
    <property type="taxonomic scope" value="Eukaryota"/>
</dbReference>
<keyword evidence="4" id="KW-1185">Reference proteome</keyword>